<dbReference type="EMBL" id="LT598469">
    <property type="protein sequence ID" value="SCV00471.1"/>
    <property type="molecule type" value="Genomic_DNA"/>
</dbReference>
<protein>
    <recommendedName>
        <fullName evidence="3">Stationary phase protein 4</fullName>
    </recommendedName>
</protein>
<dbReference type="InterPro" id="IPR020485">
    <property type="entry name" value="Spg4"/>
</dbReference>
<sequence>MAGLFDAFEVYNRKKHSSNPTMFGGNHSNIGTNNTGYMFAHEYQKPKDKDLQVKEALIQSGEAPVPGASPDAGAIPNPNLIDISNMSQAEFERVYRGMRKGEPNNRVNF</sequence>
<keyword evidence="5" id="KW-1185">Reference proteome</keyword>
<comment type="similarity">
    <text evidence="2">Belongs to the SPG4 family.</text>
</comment>
<dbReference type="OrthoDB" id="4067991at2759"/>
<name>A0A1G4K8Y0_9SACH</name>
<reference evidence="4 5" key="1">
    <citation type="submission" date="2016-03" db="EMBL/GenBank/DDBJ databases">
        <authorList>
            <person name="Devillers H."/>
        </authorList>
    </citation>
    <scope>NUCLEOTIDE SEQUENCE [LARGE SCALE GENOMIC DNA]</scope>
    <source>
        <strain evidence="4">CBS 11717</strain>
    </source>
</reference>
<evidence type="ECO:0000313" key="4">
    <source>
        <dbReference type="EMBL" id="SCV00471.1"/>
    </source>
</evidence>
<evidence type="ECO:0000256" key="2">
    <source>
        <dbReference type="ARBA" id="ARBA00007045"/>
    </source>
</evidence>
<organism evidence="4 5">
    <name type="scientific">Lachancea mirantina</name>
    <dbReference type="NCBI Taxonomy" id="1230905"/>
    <lineage>
        <taxon>Eukaryota</taxon>
        <taxon>Fungi</taxon>
        <taxon>Dikarya</taxon>
        <taxon>Ascomycota</taxon>
        <taxon>Saccharomycotina</taxon>
        <taxon>Saccharomycetes</taxon>
        <taxon>Saccharomycetales</taxon>
        <taxon>Saccharomycetaceae</taxon>
        <taxon>Lachancea</taxon>
    </lineage>
</organism>
<gene>
    <name evidence="4" type="ORF">LAMI_0G05270G</name>
</gene>
<accession>A0A1G4K8Y0</accession>
<evidence type="ECO:0000256" key="1">
    <source>
        <dbReference type="ARBA" id="ARBA00003155"/>
    </source>
</evidence>
<dbReference type="Proteomes" id="UP000191024">
    <property type="component" value="Chromosome G"/>
</dbReference>
<dbReference type="Pfam" id="PF17325">
    <property type="entry name" value="SPG4"/>
    <property type="match status" value="1"/>
</dbReference>
<comment type="function">
    <text evidence="1">Stationary phase-essential protein not required for growth on nonfermentable carbon sources.</text>
</comment>
<dbReference type="AlphaFoldDB" id="A0A1G4K8Y0"/>
<proteinExistence type="inferred from homology"/>
<evidence type="ECO:0000313" key="5">
    <source>
        <dbReference type="Proteomes" id="UP000191024"/>
    </source>
</evidence>
<evidence type="ECO:0000256" key="3">
    <source>
        <dbReference type="ARBA" id="ARBA00020398"/>
    </source>
</evidence>